<dbReference type="Ensembl" id="ENSMSIT00000000822.1">
    <property type="protein sequence ID" value="ENSMSIP00000000621.1"/>
    <property type="gene ID" value="ENSMSIG00000000655.1"/>
</dbReference>
<dbReference type="InterPro" id="IPR002194">
    <property type="entry name" value="Chaperonin_TCP-1_CS"/>
</dbReference>
<keyword evidence="4 5" id="KW-0143">Chaperone</keyword>
<accession>A0A8C6G5X4</accession>
<dbReference type="Proteomes" id="UP000694415">
    <property type="component" value="Unplaced"/>
</dbReference>
<dbReference type="GO" id="GO:0140662">
    <property type="term" value="F:ATP-dependent protein folding chaperone"/>
    <property type="evidence" value="ECO:0007669"/>
    <property type="project" value="InterPro"/>
</dbReference>
<organism evidence="7 8">
    <name type="scientific">Mus spicilegus</name>
    <name type="common">Mound-building mouse</name>
    <dbReference type="NCBI Taxonomy" id="10103"/>
    <lineage>
        <taxon>Eukaryota</taxon>
        <taxon>Metazoa</taxon>
        <taxon>Chordata</taxon>
        <taxon>Craniata</taxon>
        <taxon>Vertebrata</taxon>
        <taxon>Euteleostomi</taxon>
        <taxon>Mammalia</taxon>
        <taxon>Eutheria</taxon>
        <taxon>Euarchontoglires</taxon>
        <taxon>Glires</taxon>
        <taxon>Rodentia</taxon>
        <taxon>Myomorpha</taxon>
        <taxon>Muroidea</taxon>
        <taxon>Muridae</taxon>
        <taxon>Murinae</taxon>
        <taxon>Mus</taxon>
        <taxon>Mus</taxon>
    </lineage>
</organism>
<feature type="region of interest" description="Disordered" evidence="6">
    <location>
        <begin position="1"/>
        <end position="26"/>
    </location>
</feature>
<sequence>MPENVASRSGAPTAGPGSRGKSAYQDRNKPAQICFSNISAAKAVADAIRTSLGPKGMDKMIQDGKGDMTITNDGATILKQMQVLHPAARMLVYIQPSFPSHSRKPWKRVLKSLLTCLDLCN</sequence>
<dbReference type="GO" id="GO:0016887">
    <property type="term" value="F:ATP hydrolysis activity"/>
    <property type="evidence" value="ECO:0007669"/>
    <property type="project" value="InterPro"/>
</dbReference>
<dbReference type="InterPro" id="IPR027413">
    <property type="entry name" value="GROEL-like_equatorial_sf"/>
</dbReference>
<comment type="similarity">
    <text evidence="1 5">Belongs to the TCP-1 chaperonin family.</text>
</comment>
<dbReference type="GeneTree" id="ENSGT00550000074956"/>
<reference evidence="7" key="1">
    <citation type="submission" date="2025-08" db="UniProtKB">
        <authorList>
            <consortium name="Ensembl"/>
        </authorList>
    </citation>
    <scope>IDENTIFICATION</scope>
</reference>
<protein>
    <recommendedName>
        <fullName evidence="9">T-complex protein 1 subunit delta</fullName>
    </recommendedName>
</protein>
<evidence type="ECO:0000256" key="3">
    <source>
        <dbReference type="ARBA" id="ARBA00022840"/>
    </source>
</evidence>
<reference evidence="7" key="2">
    <citation type="submission" date="2025-09" db="UniProtKB">
        <authorList>
            <consortium name="Ensembl"/>
        </authorList>
    </citation>
    <scope>IDENTIFICATION</scope>
</reference>
<keyword evidence="2 5" id="KW-0547">Nucleotide-binding</keyword>
<evidence type="ECO:0000256" key="5">
    <source>
        <dbReference type="RuleBase" id="RU004187"/>
    </source>
</evidence>
<dbReference type="PRINTS" id="PR00304">
    <property type="entry name" value="TCOMPLEXTCP1"/>
</dbReference>
<dbReference type="Pfam" id="PF00118">
    <property type="entry name" value="Cpn60_TCP1"/>
    <property type="match status" value="1"/>
</dbReference>
<name>A0A8C6G5X4_MUSSI</name>
<evidence type="ECO:0000256" key="6">
    <source>
        <dbReference type="SAM" id="MobiDB-lite"/>
    </source>
</evidence>
<dbReference type="InterPro" id="IPR017998">
    <property type="entry name" value="Chaperone_TCP-1"/>
</dbReference>
<dbReference type="PROSITE" id="PS00750">
    <property type="entry name" value="TCP1_1"/>
    <property type="match status" value="1"/>
</dbReference>
<evidence type="ECO:0008006" key="9">
    <source>
        <dbReference type="Google" id="ProtNLM"/>
    </source>
</evidence>
<evidence type="ECO:0000313" key="7">
    <source>
        <dbReference type="Ensembl" id="ENSMSIP00000000621.1"/>
    </source>
</evidence>
<dbReference type="GO" id="GO:0051082">
    <property type="term" value="F:unfolded protein binding"/>
    <property type="evidence" value="ECO:0007669"/>
    <property type="project" value="InterPro"/>
</dbReference>
<dbReference type="Gene3D" id="1.10.560.10">
    <property type="entry name" value="GroEL-like equatorial domain"/>
    <property type="match status" value="1"/>
</dbReference>
<proteinExistence type="inferred from homology"/>
<dbReference type="SUPFAM" id="SSF48592">
    <property type="entry name" value="GroEL equatorial domain-like"/>
    <property type="match status" value="1"/>
</dbReference>
<keyword evidence="8" id="KW-1185">Reference proteome</keyword>
<dbReference type="AlphaFoldDB" id="A0A8C6G5X4"/>
<dbReference type="PROSITE" id="PS00751">
    <property type="entry name" value="TCP1_2"/>
    <property type="match status" value="1"/>
</dbReference>
<keyword evidence="3 5" id="KW-0067">ATP-binding</keyword>
<evidence type="ECO:0000313" key="8">
    <source>
        <dbReference type="Proteomes" id="UP000694415"/>
    </source>
</evidence>
<evidence type="ECO:0000256" key="4">
    <source>
        <dbReference type="ARBA" id="ARBA00023186"/>
    </source>
</evidence>
<dbReference type="InterPro" id="IPR002423">
    <property type="entry name" value="Cpn60/GroEL/TCP-1"/>
</dbReference>
<evidence type="ECO:0000256" key="1">
    <source>
        <dbReference type="ARBA" id="ARBA00008020"/>
    </source>
</evidence>
<dbReference type="PANTHER" id="PTHR11353">
    <property type="entry name" value="CHAPERONIN"/>
    <property type="match status" value="1"/>
</dbReference>
<dbReference type="GO" id="GO:0005524">
    <property type="term" value="F:ATP binding"/>
    <property type="evidence" value="ECO:0007669"/>
    <property type="project" value="UniProtKB-KW"/>
</dbReference>
<evidence type="ECO:0000256" key="2">
    <source>
        <dbReference type="ARBA" id="ARBA00022741"/>
    </source>
</evidence>